<dbReference type="EMBL" id="JADEYC010000007">
    <property type="protein sequence ID" value="MBE9373728.1"/>
    <property type="molecule type" value="Genomic_DNA"/>
</dbReference>
<organism evidence="1 2">
    <name type="scientific">Saccharopolyspora montiporae</name>
    <dbReference type="NCBI Taxonomy" id="2781240"/>
    <lineage>
        <taxon>Bacteria</taxon>
        <taxon>Bacillati</taxon>
        <taxon>Actinomycetota</taxon>
        <taxon>Actinomycetes</taxon>
        <taxon>Pseudonocardiales</taxon>
        <taxon>Pseudonocardiaceae</taxon>
        <taxon>Saccharopolyspora</taxon>
    </lineage>
</organism>
<gene>
    <name evidence="1" type="ORF">IQ251_04605</name>
</gene>
<protein>
    <submittedName>
        <fullName evidence="1">Uncharacterized protein</fullName>
    </submittedName>
</protein>
<evidence type="ECO:0000313" key="1">
    <source>
        <dbReference type="EMBL" id="MBE9373728.1"/>
    </source>
</evidence>
<accession>A0A929B9P7</accession>
<proteinExistence type="predicted"/>
<comment type="caution">
    <text evidence="1">The sequence shown here is derived from an EMBL/GenBank/DDBJ whole genome shotgun (WGS) entry which is preliminary data.</text>
</comment>
<reference evidence="1" key="1">
    <citation type="submission" date="2020-10" db="EMBL/GenBank/DDBJ databases">
        <title>Diversity and distribution of actinomycetes associated with coral in the coast of Hainan.</title>
        <authorList>
            <person name="Li F."/>
        </authorList>
    </citation>
    <scope>NUCLEOTIDE SEQUENCE</scope>
    <source>
        <strain evidence="1">HNM0983</strain>
    </source>
</reference>
<dbReference type="AlphaFoldDB" id="A0A929B9P7"/>
<dbReference type="RefSeq" id="WP_193927167.1">
    <property type="nucleotide sequence ID" value="NZ_JADEYC010000007.1"/>
</dbReference>
<name>A0A929B9P7_9PSEU</name>
<dbReference type="Proteomes" id="UP000598360">
    <property type="component" value="Unassembled WGS sequence"/>
</dbReference>
<keyword evidence="2" id="KW-1185">Reference proteome</keyword>
<sequence>MAVKIVHLAFAHELRFANRDAAQHYARQNGGLDAWQILPVEDFPRERWGRPAVLGGPG</sequence>
<evidence type="ECO:0000313" key="2">
    <source>
        <dbReference type="Proteomes" id="UP000598360"/>
    </source>
</evidence>